<dbReference type="PANTHER" id="PTHR30126">
    <property type="entry name" value="HTH-TYPE TRANSCRIPTIONAL REGULATOR"/>
    <property type="match status" value="1"/>
</dbReference>
<gene>
    <name evidence="6" type="ORF">GCM10022236_49100</name>
</gene>
<dbReference type="Proteomes" id="UP001501490">
    <property type="component" value="Unassembled WGS sequence"/>
</dbReference>
<dbReference type="PROSITE" id="PS50931">
    <property type="entry name" value="HTH_LYSR"/>
    <property type="match status" value="1"/>
</dbReference>
<dbReference type="InterPro" id="IPR005119">
    <property type="entry name" value="LysR_subst-bd"/>
</dbReference>
<feature type="domain" description="HTH lysR-type" evidence="5">
    <location>
        <begin position="13"/>
        <end position="70"/>
    </location>
</feature>
<dbReference type="InterPro" id="IPR036390">
    <property type="entry name" value="WH_DNA-bd_sf"/>
</dbReference>
<dbReference type="EMBL" id="BAABAB010000050">
    <property type="protein sequence ID" value="GAA3640663.1"/>
    <property type="molecule type" value="Genomic_DNA"/>
</dbReference>
<evidence type="ECO:0000256" key="2">
    <source>
        <dbReference type="ARBA" id="ARBA00023015"/>
    </source>
</evidence>
<keyword evidence="7" id="KW-1185">Reference proteome</keyword>
<dbReference type="InterPro" id="IPR036388">
    <property type="entry name" value="WH-like_DNA-bd_sf"/>
</dbReference>
<keyword evidence="4" id="KW-0804">Transcription</keyword>
<evidence type="ECO:0000256" key="1">
    <source>
        <dbReference type="ARBA" id="ARBA00009437"/>
    </source>
</evidence>
<evidence type="ECO:0000259" key="5">
    <source>
        <dbReference type="PROSITE" id="PS50931"/>
    </source>
</evidence>
<comment type="similarity">
    <text evidence="1">Belongs to the LysR transcriptional regulatory family.</text>
</comment>
<name>A0ABP7AUB7_9ACTN</name>
<dbReference type="InterPro" id="IPR000847">
    <property type="entry name" value="LysR_HTH_N"/>
</dbReference>
<dbReference type="Gene3D" id="1.10.10.10">
    <property type="entry name" value="Winged helix-like DNA-binding domain superfamily/Winged helix DNA-binding domain"/>
    <property type="match status" value="1"/>
</dbReference>
<evidence type="ECO:0000256" key="4">
    <source>
        <dbReference type="ARBA" id="ARBA00023163"/>
    </source>
</evidence>
<proteinExistence type="inferred from homology"/>
<evidence type="ECO:0000256" key="3">
    <source>
        <dbReference type="ARBA" id="ARBA00023125"/>
    </source>
</evidence>
<reference evidence="7" key="1">
    <citation type="journal article" date="2019" name="Int. J. Syst. Evol. Microbiol.">
        <title>The Global Catalogue of Microorganisms (GCM) 10K type strain sequencing project: providing services to taxonomists for standard genome sequencing and annotation.</title>
        <authorList>
            <consortium name="The Broad Institute Genomics Platform"/>
            <consortium name="The Broad Institute Genome Sequencing Center for Infectious Disease"/>
            <person name="Wu L."/>
            <person name="Ma J."/>
        </authorList>
    </citation>
    <scope>NUCLEOTIDE SEQUENCE [LARGE SCALE GENOMIC DNA]</scope>
    <source>
        <strain evidence="7">JCM 16929</strain>
    </source>
</reference>
<evidence type="ECO:0000313" key="6">
    <source>
        <dbReference type="EMBL" id="GAA3640663.1"/>
    </source>
</evidence>
<keyword evidence="3" id="KW-0238">DNA-binding</keyword>
<dbReference type="SUPFAM" id="SSF46785">
    <property type="entry name" value="Winged helix' DNA-binding domain"/>
    <property type="match status" value="1"/>
</dbReference>
<keyword evidence="2" id="KW-0805">Transcription regulation</keyword>
<accession>A0ABP7AUB7</accession>
<dbReference type="Pfam" id="PF03466">
    <property type="entry name" value="LysR_substrate"/>
    <property type="match status" value="1"/>
</dbReference>
<organism evidence="6 7">
    <name type="scientific">Microlunatus ginsengisoli</name>
    <dbReference type="NCBI Taxonomy" id="363863"/>
    <lineage>
        <taxon>Bacteria</taxon>
        <taxon>Bacillati</taxon>
        <taxon>Actinomycetota</taxon>
        <taxon>Actinomycetes</taxon>
        <taxon>Propionibacteriales</taxon>
        <taxon>Propionibacteriaceae</taxon>
        <taxon>Microlunatus</taxon>
    </lineage>
</organism>
<dbReference type="Gene3D" id="3.40.190.10">
    <property type="entry name" value="Periplasmic binding protein-like II"/>
    <property type="match status" value="2"/>
</dbReference>
<dbReference type="PANTHER" id="PTHR30126:SF39">
    <property type="entry name" value="HTH-TYPE TRANSCRIPTIONAL REGULATOR CYSL"/>
    <property type="match status" value="1"/>
</dbReference>
<dbReference type="SUPFAM" id="SSF53850">
    <property type="entry name" value="Periplasmic binding protein-like II"/>
    <property type="match status" value="1"/>
</dbReference>
<dbReference type="Pfam" id="PF00126">
    <property type="entry name" value="HTH_1"/>
    <property type="match status" value="1"/>
</dbReference>
<evidence type="ECO:0000313" key="7">
    <source>
        <dbReference type="Proteomes" id="UP001501490"/>
    </source>
</evidence>
<comment type="caution">
    <text evidence="6">The sequence shown here is derived from an EMBL/GenBank/DDBJ whole genome shotgun (WGS) entry which is preliminary data.</text>
</comment>
<protein>
    <submittedName>
        <fullName evidence="6">LysR family transcriptional regulator</fullName>
    </submittedName>
</protein>
<dbReference type="RefSeq" id="WP_344809608.1">
    <property type="nucleotide sequence ID" value="NZ_BAABAB010000050.1"/>
</dbReference>
<sequence length="312" mass="33029">MAEPEPPAPAALPDLPALALLVEVDRAGSIGAAGRRFGITQQAASARLRALERELGVPLLLRAARGSELTAAGRVVVGWADRLLQLGDELASAVEALRADRDRELVVFASMTVAEFLLPGWLVRLRDRQRRVGRVTSVALTAANSRQVVAAVRDGTAQLGFVEGPEVPADLRSADLGTDELVLVVAPDHPYGRRRSLRPAQVAALPLTSRDPGSGTRQVVDEALARHDLSATAADVELKTSTAVRETVRAGGQPGFLSRRLIGQELRAGQLRVIATPGLDLTRHFTALWSGPPQPPAGPIRDLLGIARGSSS</sequence>